<proteinExistence type="predicted"/>
<feature type="region of interest" description="Disordered" evidence="1">
    <location>
        <begin position="131"/>
        <end position="250"/>
    </location>
</feature>
<sequence length="543" mass="60842">MSVGPVRYGMRVRPGSPPPPGAGPRYRSRSCWPATLSDSGRDPDDPPFPLTTPTPINSLDIISCVNRMRIRDVGPLARQSRVFPGKKRTPGYARLSPGGDPVTLDRLPRFRFGGNRAPTDQKFKEFAERLRKPAAPVPPPRTKKNTPPQSPTPLVPLRSASFSQVDFSVDDNKYVRRKPDSPQPKEVSTLPRPKNNSRPRLDLDISEETEPTNIPEVEITPVSPDKLSPRIQETLPGKKREKSRRRKGIYISQWPNTEDVIPQFVAEGDFPCVDQPSRALKDFPIWSSPQEEPLSPEDASSPPEWPREEKLSPRSASLFRSGSLSEGEPEQSQISLVPSDLSDCESRVSLSAEPTSPRVPRRYSKRPLRGPYGQMLENEMKKPDCRMNLNDELQFLEDLSSASVSLNNIAQGKHARSRSSCSTLQEGLSKEDAIEHVFLGSPKQMSKRKVSADNLVVSGEDDRKLVVSHQRTTSSPSKLEVFSNPEVNCELLERLLRGSSEQLAAADLQRHNVSRIYSRDLEIQSFNKNSKRVSEHLRRYRGG</sequence>
<feature type="region of interest" description="Disordered" evidence="1">
    <location>
        <begin position="1"/>
        <end position="56"/>
    </location>
</feature>
<accession>A0A9N9SBJ6</accession>
<evidence type="ECO:0000256" key="1">
    <source>
        <dbReference type="SAM" id="MobiDB-lite"/>
    </source>
</evidence>
<feature type="compositionally biased region" description="Basic residues" evidence="1">
    <location>
        <begin position="237"/>
        <end position="248"/>
    </location>
</feature>
<feature type="compositionally biased region" description="Basic residues" evidence="1">
    <location>
        <begin position="359"/>
        <end position="368"/>
    </location>
</feature>
<feature type="compositionally biased region" description="Polar residues" evidence="1">
    <location>
        <begin position="314"/>
        <end position="336"/>
    </location>
</feature>
<feature type="region of interest" description="Disordered" evidence="1">
    <location>
        <begin position="281"/>
        <end position="379"/>
    </location>
</feature>
<gene>
    <name evidence="2" type="ORF">PHAECO_LOCUS4548</name>
</gene>
<feature type="compositionally biased region" description="Basic and acidic residues" evidence="1">
    <location>
        <begin position="170"/>
        <end position="180"/>
    </location>
</feature>
<keyword evidence="3" id="KW-1185">Reference proteome</keyword>
<evidence type="ECO:0000313" key="3">
    <source>
        <dbReference type="Proteomes" id="UP001153737"/>
    </source>
</evidence>
<organism evidence="2 3">
    <name type="scientific">Phaedon cochleariae</name>
    <name type="common">Mustard beetle</name>
    <dbReference type="NCBI Taxonomy" id="80249"/>
    <lineage>
        <taxon>Eukaryota</taxon>
        <taxon>Metazoa</taxon>
        <taxon>Ecdysozoa</taxon>
        <taxon>Arthropoda</taxon>
        <taxon>Hexapoda</taxon>
        <taxon>Insecta</taxon>
        <taxon>Pterygota</taxon>
        <taxon>Neoptera</taxon>
        <taxon>Endopterygota</taxon>
        <taxon>Coleoptera</taxon>
        <taxon>Polyphaga</taxon>
        <taxon>Cucujiformia</taxon>
        <taxon>Chrysomeloidea</taxon>
        <taxon>Chrysomelidae</taxon>
        <taxon>Chrysomelinae</taxon>
        <taxon>Chrysomelini</taxon>
        <taxon>Phaedon</taxon>
    </lineage>
</organism>
<protein>
    <submittedName>
        <fullName evidence="2">Uncharacterized protein</fullName>
    </submittedName>
</protein>
<evidence type="ECO:0000313" key="2">
    <source>
        <dbReference type="EMBL" id="CAG9816491.1"/>
    </source>
</evidence>
<reference evidence="2" key="1">
    <citation type="submission" date="2022-01" db="EMBL/GenBank/DDBJ databases">
        <authorList>
            <person name="King R."/>
        </authorList>
    </citation>
    <scope>NUCLEOTIDE SEQUENCE</scope>
</reference>
<reference evidence="2" key="2">
    <citation type="submission" date="2022-10" db="EMBL/GenBank/DDBJ databases">
        <authorList>
            <consortium name="ENA_rothamsted_submissions"/>
            <consortium name="culmorum"/>
            <person name="King R."/>
        </authorList>
    </citation>
    <scope>NUCLEOTIDE SEQUENCE</scope>
</reference>
<dbReference type="AlphaFoldDB" id="A0A9N9SBJ6"/>
<dbReference type="Proteomes" id="UP001153737">
    <property type="component" value="Chromosome 14"/>
</dbReference>
<dbReference type="OrthoDB" id="4066896at2759"/>
<name>A0A9N9SBJ6_PHACE</name>
<dbReference type="EMBL" id="OU896720">
    <property type="protein sequence ID" value="CAG9816491.1"/>
    <property type="molecule type" value="Genomic_DNA"/>
</dbReference>